<keyword evidence="8" id="KW-0902">Two-component regulatory system</keyword>
<dbReference type="AlphaFoldDB" id="A0A8J3FC80"/>
<dbReference type="InterPro" id="IPR003594">
    <property type="entry name" value="HATPase_dom"/>
</dbReference>
<evidence type="ECO:0000256" key="4">
    <source>
        <dbReference type="ARBA" id="ARBA00022679"/>
    </source>
</evidence>
<comment type="caution">
    <text evidence="13">The sequence shown here is derived from an EMBL/GenBank/DDBJ whole genome shotgun (WGS) entry which is preliminary data.</text>
</comment>
<evidence type="ECO:0000256" key="3">
    <source>
        <dbReference type="ARBA" id="ARBA00022553"/>
    </source>
</evidence>
<dbReference type="SUPFAM" id="SSF55874">
    <property type="entry name" value="ATPase domain of HSP90 chaperone/DNA topoisomerase II/histidine kinase"/>
    <property type="match status" value="1"/>
</dbReference>
<reference evidence="13" key="2">
    <citation type="submission" date="2020-09" db="EMBL/GenBank/DDBJ databases">
        <authorList>
            <person name="Sun Q."/>
            <person name="Ohkuma M."/>
        </authorList>
    </citation>
    <scope>NUCLEOTIDE SEQUENCE</scope>
    <source>
        <strain evidence="13">JCM 14719</strain>
    </source>
</reference>
<accession>A0A8J3FC80</accession>
<evidence type="ECO:0000313" key="14">
    <source>
        <dbReference type="Proteomes" id="UP000637720"/>
    </source>
</evidence>
<dbReference type="GO" id="GO:0016020">
    <property type="term" value="C:membrane"/>
    <property type="evidence" value="ECO:0007669"/>
    <property type="project" value="InterPro"/>
</dbReference>
<evidence type="ECO:0000256" key="10">
    <source>
        <dbReference type="SAM" id="Phobius"/>
    </source>
</evidence>
<keyword evidence="6" id="KW-0418">Kinase</keyword>
<keyword evidence="9" id="KW-0175">Coiled coil</keyword>
<keyword evidence="14" id="KW-1185">Reference proteome</keyword>
<dbReference type="Pfam" id="PF07730">
    <property type="entry name" value="HisKA_3"/>
    <property type="match status" value="1"/>
</dbReference>
<organism evidence="13 14">
    <name type="scientific">Calditerricola satsumensis</name>
    <dbReference type="NCBI Taxonomy" id="373054"/>
    <lineage>
        <taxon>Bacteria</taxon>
        <taxon>Bacillati</taxon>
        <taxon>Bacillota</taxon>
        <taxon>Bacilli</taxon>
        <taxon>Bacillales</taxon>
        <taxon>Bacillaceae</taxon>
        <taxon>Calditerricola</taxon>
    </lineage>
</organism>
<dbReference type="Pfam" id="PF02518">
    <property type="entry name" value="HATPase_c"/>
    <property type="match status" value="1"/>
</dbReference>
<dbReference type="GO" id="GO:0005524">
    <property type="term" value="F:ATP binding"/>
    <property type="evidence" value="ECO:0007669"/>
    <property type="project" value="UniProtKB-KW"/>
</dbReference>
<reference evidence="13" key="1">
    <citation type="journal article" date="2014" name="Int. J. Syst. Evol. Microbiol.">
        <title>Complete genome sequence of Corynebacterium casei LMG S-19264T (=DSM 44701T), isolated from a smear-ripened cheese.</title>
        <authorList>
            <consortium name="US DOE Joint Genome Institute (JGI-PGF)"/>
            <person name="Walter F."/>
            <person name="Albersmeier A."/>
            <person name="Kalinowski J."/>
            <person name="Ruckert C."/>
        </authorList>
    </citation>
    <scope>NUCLEOTIDE SEQUENCE</scope>
    <source>
        <strain evidence="13">JCM 14719</strain>
    </source>
</reference>
<feature type="domain" description="Histidine kinase/HSP90-like ATPase" evidence="11">
    <location>
        <begin position="187"/>
        <end position="271"/>
    </location>
</feature>
<evidence type="ECO:0000256" key="6">
    <source>
        <dbReference type="ARBA" id="ARBA00022777"/>
    </source>
</evidence>
<keyword evidence="7" id="KW-0067">ATP-binding</keyword>
<evidence type="ECO:0000256" key="2">
    <source>
        <dbReference type="ARBA" id="ARBA00012438"/>
    </source>
</evidence>
<dbReference type="EC" id="2.7.13.3" evidence="2"/>
<dbReference type="PANTHER" id="PTHR24421:SF10">
    <property type="entry name" value="NITRATE_NITRITE SENSOR PROTEIN NARQ"/>
    <property type="match status" value="1"/>
</dbReference>
<dbReference type="RefSeq" id="WP_054669972.1">
    <property type="nucleotide sequence ID" value="NZ_BMOF01000043.1"/>
</dbReference>
<dbReference type="EMBL" id="BMOF01000043">
    <property type="protein sequence ID" value="GGK04859.1"/>
    <property type="molecule type" value="Genomic_DNA"/>
</dbReference>
<feature type="transmembrane region" description="Helical" evidence="10">
    <location>
        <begin position="40"/>
        <end position="58"/>
    </location>
</feature>
<dbReference type="CDD" id="cd16917">
    <property type="entry name" value="HATPase_UhpB-NarQ-NarX-like"/>
    <property type="match status" value="1"/>
</dbReference>
<sequence length="276" mass="31543">MPYWLVKGSILLLPPLAVGLWEYVRHEFLLPYLSMEAGNWLTPILVFAVSIVFLRPLLRLLERMQRDLHRAQVEKAALEERANLARELHDGIAQTLFWLAVKLDRFGQTLTPEQEAAFHQIRQTVRQLSDDVRQAIANLQVSASGDAQGWQQTVQNLVDRLRAETDLDVTVDWSLPETRLSTREKVELIACLREALANVRKHAQAKSVRIWCGETKQGWGLVVEDDGQGFTGDPLSCPDGFGLKILRERAERMGWTLRLSRDGGRTRFEVRREEPA</sequence>
<dbReference type="Gene3D" id="3.30.565.10">
    <property type="entry name" value="Histidine kinase-like ATPase, C-terminal domain"/>
    <property type="match status" value="1"/>
</dbReference>
<protein>
    <recommendedName>
        <fullName evidence="2">histidine kinase</fullName>
        <ecNumber evidence="2">2.7.13.3</ecNumber>
    </recommendedName>
</protein>
<name>A0A8J3FC80_9BACI</name>
<dbReference type="GO" id="GO:0046983">
    <property type="term" value="F:protein dimerization activity"/>
    <property type="evidence" value="ECO:0007669"/>
    <property type="project" value="InterPro"/>
</dbReference>
<evidence type="ECO:0000259" key="12">
    <source>
        <dbReference type="Pfam" id="PF07730"/>
    </source>
</evidence>
<evidence type="ECO:0000259" key="11">
    <source>
        <dbReference type="Pfam" id="PF02518"/>
    </source>
</evidence>
<keyword evidence="5" id="KW-0547">Nucleotide-binding</keyword>
<dbReference type="PANTHER" id="PTHR24421">
    <property type="entry name" value="NITRATE/NITRITE SENSOR PROTEIN NARX-RELATED"/>
    <property type="match status" value="1"/>
</dbReference>
<evidence type="ECO:0000256" key="5">
    <source>
        <dbReference type="ARBA" id="ARBA00022741"/>
    </source>
</evidence>
<dbReference type="GO" id="GO:0000155">
    <property type="term" value="F:phosphorelay sensor kinase activity"/>
    <property type="evidence" value="ECO:0007669"/>
    <property type="project" value="InterPro"/>
</dbReference>
<evidence type="ECO:0000256" key="7">
    <source>
        <dbReference type="ARBA" id="ARBA00022840"/>
    </source>
</evidence>
<keyword evidence="3" id="KW-0597">Phosphoprotein</keyword>
<dbReference type="InterPro" id="IPR011712">
    <property type="entry name" value="Sig_transdc_His_kin_sub3_dim/P"/>
</dbReference>
<comment type="catalytic activity">
    <reaction evidence="1">
        <text>ATP + protein L-histidine = ADP + protein N-phospho-L-histidine.</text>
        <dbReference type="EC" id="2.7.13.3"/>
    </reaction>
</comment>
<dbReference type="Gene3D" id="1.20.5.1930">
    <property type="match status" value="1"/>
</dbReference>
<feature type="domain" description="Signal transduction histidine kinase subgroup 3 dimerisation and phosphoacceptor" evidence="12">
    <location>
        <begin position="80"/>
        <end position="140"/>
    </location>
</feature>
<keyword evidence="10" id="KW-0812">Transmembrane</keyword>
<evidence type="ECO:0000256" key="9">
    <source>
        <dbReference type="SAM" id="Coils"/>
    </source>
</evidence>
<feature type="coiled-coil region" evidence="9">
    <location>
        <begin position="61"/>
        <end position="88"/>
    </location>
</feature>
<dbReference type="InterPro" id="IPR050482">
    <property type="entry name" value="Sensor_HK_TwoCompSys"/>
</dbReference>
<evidence type="ECO:0000256" key="8">
    <source>
        <dbReference type="ARBA" id="ARBA00023012"/>
    </source>
</evidence>
<evidence type="ECO:0000256" key="1">
    <source>
        <dbReference type="ARBA" id="ARBA00000085"/>
    </source>
</evidence>
<keyword evidence="4" id="KW-0808">Transferase</keyword>
<dbReference type="InterPro" id="IPR036890">
    <property type="entry name" value="HATPase_C_sf"/>
</dbReference>
<evidence type="ECO:0000313" key="13">
    <source>
        <dbReference type="EMBL" id="GGK04859.1"/>
    </source>
</evidence>
<proteinExistence type="predicted"/>
<gene>
    <name evidence="13" type="ORF">GCM10007043_18680</name>
</gene>
<dbReference type="Proteomes" id="UP000637720">
    <property type="component" value="Unassembled WGS sequence"/>
</dbReference>
<keyword evidence="10" id="KW-0472">Membrane</keyword>
<keyword evidence="10" id="KW-1133">Transmembrane helix</keyword>